<comment type="cofactor">
    <cofactor evidence="1">
        <name>Zn(2+)</name>
        <dbReference type="ChEBI" id="CHEBI:29105"/>
    </cofactor>
</comment>
<dbReference type="Gene3D" id="3.40.50.300">
    <property type="entry name" value="P-loop containing nucleotide triphosphate hydrolases"/>
    <property type="match status" value="1"/>
</dbReference>
<dbReference type="GO" id="GO:0006508">
    <property type="term" value="P:proteolysis"/>
    <property type="evidence" value="ECO:0007669"/>
    <property type="project" value="UniProtKB-KW"/>
</dbReference>
<dbReference type="Gene3D" id="1.10.8.60">
    <property type="match status" value="1"/>
</dbReference>
<dbReference type="Pfam" id="PF17862">
    <property type="entry name" value="AAA_lid_3"/>
    <property type="match status" value="1"/>
</dbReference>
<dbReference type="FunFam" id="3.40.50.300:FF:002568">
    <property type="entry name" value="Cell division protein (FtsH)"/>
    <property type="match status" value="1"/>
</dbReference>
<dbReference type="PANTHER" id="PTHR23076">
    <property type="entry name" value="METALLOPROTEASE M41 FTSH"/>
    <property type="match status" value="1"/>
</dbReference>
<dbReference type="GO" id="GO:0005886">
    <property type="term" value="C:plasma membrane"/>
    <property type="evidence" value="ECO:0007669"/>
    <property type="project" value="TreeGrafter"/>
</dbReference>
<dbReference type="GO" id="GO:0004222">
    <property type="term" value="F:metalloendopeptidase activity"/>
    <property type="evidence" value="ECO:0007669"/>
    <property type="project" value="InterPro"/>
</dbReference>
<keyword evidence="5" id="KW-0378">Hydrolase</keyword>
<evidence type="ECO:0000256" key="4">
    <source>
        <dbReference type="ARBA" id="ARBA00022723"/>
    </source>
</evidence>
<evidence type="ECO:0000256" key="7">
    <source>
        <dbReference type="ARBA" id="ARBA00023049"/>
    </source>
</evidence>
<evidence type="ECO:0000256" key="1">
    <source>
        <dbReference type="ARBA" id="ARBA00001947"/>
    </source>
</evidence>
<evidence type="ECO:0000256" key="3">
    <source>
        <dbReference type="ARBA" id="ARBA00022670"/>
    </source>
</evidence>
<dbReference type="InterPro" id="IPR027417">
    <property type="entry name" value="P-loop_NTPase"/>
</dbReference>
<dbReference type="GO" id="GO:0005524">
    <property type="term" value="F:ATP binding"/>
    <property type="evidence" value="ECO:0007669"/>
    <property type="project" value="InterPro"/>
</dbReference>
<dbReference type="Gene3D" id="1.20.58.760">
    <property type="entry name" value="Peptidase M41"/>
    <property type="match status" value="1"/>
</dbReference>
<evidence type="ECO:0000313" key="9">
    <source>
        <dbReference type="EMBL" id="BDG60747.1"/>
    </source>
</evidence>
<dbReference type="RefSeq" id="WP_264841447.1">
    <property type="nucleotide sequence ID" value="NZ_AP025628.1"/>
</dbReference>
<dbReference type="SUPFAM" id="SSF52540">
    <property type="entry name" value="P-loop containing nucleoside triphosphate hydrolases"/>
    <property type="match status" value="1"/>
</dbReference>
<dbReference type="GO" id="GO:0004176">
    <property type="term" value="F:ATP-dependent peptidase activity"/>
    <property type="evidence" value="ECO:0007669"/>
    <property type="project" value="InterPro"/>
</dbReference>
<dbReference type="Proteomes" id="UP001163687">
    <property type="component" value="Chromosome"/>
</dbReference>
<accession>A0AA35CNC3</accession>
<reference evidence="9" key="1">
    <citation type="submission" date="2022-03" db="EMBL/GenBank/DDBJ databases">
        <title>Complete genome sequence of Caldinitratiruptor microaerophilus.</title>
        <authorList>
            <person name="Mukaiyama R."/>
            <person name="Nishiyama T."/>
            <person name="Ueda K."/>
        </authorList>
    </citation>
    <scope>NUCLEOTIDE SEQUENCE</scope>
    <source>
        <strain evidence="9">JCM 16183</strain>
    </source>
</reference>
<dbReference type="InterPro" id="IPR003959">
    <property type="entry name" value="ATPase_AAA_core"/>
</dbReference>
<proteinExistence type="inferred from homology"/>
<dbReference type="GO" id="GO:0046872">
    <property type="term" value="F:metal ion binding"/>
    <property type="evidence" value="ECO:0007669"/>
    <property type="project" value="UniProtKB-KW"/>
</dbReference>
<dbReference type="InterPro" id="IPR037219">
    <property type="entry name" value="Peptidase_M41-like"/>
</dbReference>
<keyword evidence="10" id="KW-1185">Reference proteome</keyword>
<dbReference type="FunFam" id="1.10.8.60:FF:000001">
    <property type="entry name" value="ATP-dependent zinc metalloprotease FtsH"/>
    <property type="match status" value="1"/>
</dbReference>
<dbReference type="GO" id="GO:0016887">
    <property type="term" value="F:ATP hydrolysis activity"/>
    <property type="evidence" value="ECO:0007669"/>
    <property type="project" value="InterPro"/>
</dbReference>
<feature type="domain" description="AAA+ ATPase" evidence="8">
    <location>
        <begin position="124"/>
        <end position="260"/>
    </location>
</feature>
<keyword evidence="7 9" id="KW-0482">Metalloprotease</keyword>
<dbReference type="SMART" id="SM00382">
    <property type="entry name" value="AAA"/>
    <property type="match status" value="1"/>
</dbReference>
<evidence type="ECO:0000259" key="8">
    <source>
        <dbReference type="SMART" id="SM00382"/>
    </source>
</evidence>
<dbReference type="AlphaFoldDB" id="A0AA35CNC3"/>
<dbReference type="InterPro" id="IPR041569">
    <property type="entry name" value="AAA_lid_3"/>
</dbReference>
<dbReference type="Pfam" id="PF01434">
    <property type="entry name" value="Peptidase_M41"/>
    <property type="match status" value="1"/>
</dbReference>
<organism evidence="9 10">
    <name type="scientific">Caldinitratiruptor microaerophilus</name>
    <dbReference type="NCBI Taxonomy" id="671077"/>
    <lineage>
        <taxon>Bacteria</taxon>
        <taxon>Bacillati</taxon>
        <taxon>Bacillota</taxon>
        <taxon>Clostridia</taxon>
        <taxon>Eubacteriales</taxon>
        <taxon>Symbiobacteriaceae</taxon>
        <taxon>Caldinitratiruptor</taxon>
    </lineage>
</organism>
<dbReference type="GO" id="GO:0030163">
    <property type="term" value="P:protein catabolic process"/>
    <property type="evidence" value="ECO:0007669"/>
    <property type="project" value="TreeGrafter"/>
</dbReference>
<keyword evidence="3" id="KW-0645">Protease</keyword>
<dbReference type="InterPro" id="IPR000642">
    <property type="entry name" value="Peptidase_M41"/>
</dbReference>
<dbReference type="EMBL" id="AP025628">
    <property type="protein sequence ID" value="BDG60747.1"/>
    <property type="molecule type" value="Genomic_DNA"/>
</dbReference>
<keyword evidence="6" id="KW-0862">Zinc</keyword>
<protein>
    <submittedName>
        <fullName evidence="9">ATP-dependent zinc metalloprotease FtsH</fullName>
    </submittedName>
</protein>
<comment type="similarity">
    <text evidence="2">In the C-terminal section; belongs to the peptidase M41 family.</text>
</comment>
<dbReference type="PANTHER" id="PTHR23076:SF97">
    <property type="entry name" value="ATP-DEPENDENT ZINC METALLOPROTEASE YME1L1"/>
    <property type="match status" value="1"/>
</dbReference>
<sequence>MQVTRSPEPVPRRAVVLGAVGALAALAGSVFAGAAPVTVAALGLAAGALGAVAMAARRPPQGSSGRVHVLGRGSAAERAEAAEAHRPTVTFADVAGLDEVLGDLRELVDFIRNRDRYLALDARLPRGVLLYGPPGTGKTLIARALAGEAGATFRYASGSSFVEKYVGVGAQRIRELFQDARKHAPAVVFVDEIDTIGRRRGSAETAEWDSALNQLLTELDGFNSTDNVLFVAATNRRELLDEALLRPGRLDRQIYIGLPDLAARLEILRTHTRRKPLAPDVDLEALARRTSGLSGAHLAAIVNEAALCAVRAGRPAVTAQDLATAFDRVLAGQSGRTSVLSDEERRLVAYHEAGHAVAGWVLGQGAIERISLLPRSRALGYVLQVPEERALVTRSQLEARIAVLLAGRAAEALLTGDFTTGAADDLQKVTELAERMVCQYGMGERRPHQVIREEALVLSGPAADEVDAIVRRGWVRAQEIVGSHRQALAALATALLEREVLDRADVEAILGGAGQAA</sequence>
<name>A0AA35CNC3_9FIRM</name>
<evidence type="ECO:0000256" key="6">
    <source>
        <dbReference type="ARBA" id="ARBA00022833"/>
    </source>
</evidence>
<evidence type="ECO:0000313" key="10">
    <source>
        <dbReference type="Proteomes" id="UP001163687"/>
    </source>
</evidence>
<evidence type="ECO:0000256" key="2">
    <source>
        <dbReference type="ARBA" id="ARBA00010044"/>
    </source>
</evidence>
<dbReference type="InterPro" id="IPR003593">
    <property type="entry name" value="AAA+_ATPase"/>
</dbReference>
<dbReference type="SUPFAM" id="SSF140990">
    <property type="entry name" value="FtsH protease domain-like"/>
    <property type="match status" value="1"/>
</dbReference>
<dbReference type="Pfam" id="PF00004">
    <property type="entry name" value="AAA"/>
    <property type="match status" value="1"/>
</dbReference>
<evidence type="ECO:0000256" key="5">
    <source>
        <dbReference type="ARBA" id="ARBA00022801"/>
    </source>
</evidence>
<gene>
    <name evidence="9" type="primary">ftsH_2</name>
    <name evidence="9" type="ORF">caldi_18370</name>
</gene>
<keyword evidence="4" id="KW-0479">Metal-binding</keyword>
<dbReference type="KEGG" id="cmic:caldi_18370"/>